<evidence type="ECO:0000259" key="2">
    <source>
        <dbReference type="PROSITE" id="PS50943"/>
    </source>
</evidence>
<dbReference type="RefSeq" id="WP_123880389.1">
    <property type="nucleotide sequence ID" value="NZ_RPFZ01000001.1"/>
</dbReference>
<dbReference type="Proteomes" id="UP000275232">
    <property type="component" value="Unassembled WGS sequence"/>
</dbReference>
<dbReference type="PROSITE" id="PS50943">
    <property type="entry name" value="HTH_CROC1"/>
    <property type="match status" value="1"/>
</dbReference>
<dbReference type="Pfam" id="PF01381">
    <property type="entry name" value="HTH_3"/>
    <property type="match status" value="1"/>
</dbReference>
<evidence type="ECO:0000313" key="3">
    <source>
        <dbReference type="EMBL" id="RPF71689.1"/>
    </source>
</evidence>
<dbReference type="GO" id="GO:0003677">
    <property type="term" value="F:DNA binding"/>
    <property type="evidence" value="ECO:0007669"/>
    <property type="project" value="InterPro"/>
</dbReference>
<dbReference type="Gene3D" id="1.10.260.40">
    <property type="entry name" value="lambda repressor-like DNA-binding domains"/>
    <property type="match status" value="1"/>
</dbReference>
<dbReference type="AlphaFoldDB" id="A0A3N5CYE7"/>
<organism evidence="3 4">
    <name type="scientific">Aurantiacibacter spongiae</name>
    <dbReference type="NCBI Taxonomy" id="2488860"/>
    <lineage>
        <taxon>Bacteria</taxon>
        <taxon>Pseudomonadati</taxon>
        <taxon>Pseudomonadota</taxon>
        <taxon>Alphaproteobacteria</taxon>
        <taxon>Sphingomonadales</taxon>
        <taxon>Erythrobacteraceae</taxon>
        <taxon>Aurantiacibacter</taxon>
    </lineage>
</organism>
<dbReference type="InterPro" id="IPR010982">
    <property type="entry name" value="Lambda_DNA-bd_dom_sf"/>
</dbReference>
<evidence type="ECO:0000256" key="1">
    <source>
        <dbReference type="SAM" id="MobiDB-lite"/>
    </source>
</evidence>
<dbReference type="SUPFAM" id="SSF47413">
    <property type="entry name" value="lambda repressor-like DNA-binding domains"/>
    <property type="match status" value="1"/>
</dbReference>
<feature type="compositionally biased region" description="Acidic residues" evidence="1">
    <location>
        <begin position="110"/>
        <end position="119"/>
    </location>
</feature>
<dbReference type="CDD" id="cd00093">
    <property type="entry name" value="HTH_XRE"/>
    <property type="match status" value="1"/>
</dbReference>
<evidence type="ECO:0000313" key="4">
    <source>
        <dbReference type="Proteomes" id="UP000275232"/>
    </source>
</evidence>
<sequence>MPHYDSADLRPLSVLLSDLGKQIEAYRISRNLKQADLAEMAGISRSTLARLEAGNGGTIDSLARIMRALEIEDRLLDVMPDAKLSPLDPRSDTGKARQRVRKSSEREAGEEWSWGDEAP</sequence>
<name>A0A3N5CYE7_9SPHN</name>
<dbReference type="SMART" id="SM00530">
    <property type="entry name" value="HTH_XRE"/>
    <property type="match status" value="1"/>
</dbReference>
<keyword evidence="4" id="KW-1185">Reference proteome</keyword>
<dbReference type="InterPro" id="IPR001387">
    <property type="entry name" value="Cro/C1-type_HTH"/>
</dbReference>
<proteinExistence type="predicted"/>
<comment type="caution">
    <text evidence="3">The sequence shown here is derived from an EMBL/GenBank/DDBJ whole genome shotgun (WGS) entry which is preliminary data.</text>
</comment>
<accession>A0A3N5CYE7</accession>
<protein>
    <submittedName>
        <fullName evidence="3">XRE family transcriptional regulator</fullName>
    </submittedName>
</protein>
<feature type="region of interest" description="Disordered" evidence="1">
    <location>
        <begin position="80"/>
        <end position="119"/>
    </location>
</feature>
<gene>
    <name evidence="3" type="ORF">EG799_08705</name>
</gene>
<reference evidence="3 4" key="1">
    <citation type="submission" date="2018-11" db="EMBL/GenBank/DDBJ databases">
        <title>Erythrobacter spongiae sp. nov., isolated from a marine sponge.</title>
        <authorList>
            <person name="Zhuang L."/>
            <person name="Luo L."/>
        </authorList>
    </citation>
    <scope>NUCLEOTIDE SEQUENCE [LARGE SCALE GENOMIC DNA]</scope>
    <source>
        <strain evidence="3 4">HN-E23</strain>
    </source>
</reference>
<dbReference type="EMBL" id="RPFZ01000001">
    <property type="protein sequence ID" value="RPF71689.1"/>
    <property type="molecule type" value="Genomic_DNA"/>
</dbReference>
<feature type="domain" description="HTH cro/C1-type" evidence="2">
    <location>
        <begin position="23"/>
        <end position="75"/>
    </location>
</feature>
<dbReference type="OrthoDB" id="5446846at2"/>